<keyword evidence="11" id="KW-1185">Reference proteome</keyword>
<evidence type="ECO:0000256" key="4">
    <source>
        <dbReference type="ARBA" id="ARBA00022692"/>
    </source>
</evidence>
<gene>
    <name evidence="10" type="ORF">GCM10023353_21880</name>
</gene>
<keyword evidence="6 8" id="KW-0472">Membrane</keyword>
<dbReference type="Pfam" id="PF00999">
    <property type="entry name" value="Na_H_Exchanger"/>
    <property type="match status" value="1"/>
</dbReference>
<feature type="transmembrane region" description="Helical" evidence="8">
    <location>
        <begin position="334"/>
        <end position="352"/>
    </location>
</feature>
<dbReference type="Proteomes" id="UP001500839">
    <property type="component" value="Unassembled WGS sequence"/>
</dbReference>
<dbReference type="InterPro" id="IPR006153">
    <property type="entry name" value="Cation/H_exchanger_TM"/>
</dbReference>
<sequence>MDAATLGLLELGGVFFVLGVVGRLAGRIGLSPIPLYLLGGLAFGNGGLISLGDIGDFSDLAADIGVVLLLLLLGLEYSAAELMTGLRRSWFGGVLDVILNAAPGAGLALLLGWGPVGALVMGGVTYSSSTGIIAKVLLDLGRYGNRETPVVLSILVFEDLAMAVYLPILTAVIGGVSVLGGFEAVGIALLAVSVVMVIALRYGRFVSALVASPDKETFLLKMLGAALLVAGLAQALQVSAAVGAFLLGIAVSGVTARNAAKLLEPLRDLFAAIFFVVFGLNTDIATIPPVLGWALALAIVTTVTKIITGVVAARHANVARMGQLRAGTTLVARGEFSIVIAGLAVAAGAANGELAAMASAYVLLMAVLGPVLAKVAEPAVRGLQDRAERRRNRRRRARAEDLSASAGEVEPLPGGTGTRGTVGDGGRRAGSNEATEPAGE</sequence>
<feature type="transmembrane region" description="Helical" evidence="8">
    <location>
        <begin position="242"/>
        <end position="260"/>
    </location>
</feature>
<feature type="compositionally biased region" description="Gly residues" evidence="7">
    <location>
        <begin position="414"/>
        <end position="424"/>
    </location>
</feature>
<feature type="transmembrane region" description="Helical" evidence="8">
    <location>
        <begin position="358"/>
        <end position="376"/>
    </location>
</feature>
<evidence type="ECO:0000256" key="6">
    <source>
        <dbReference type="ARBA" id="ARBA00023136"/>
    </source>
</evidence>
<feature type="transmembrane region" description="Helical" evidence="8">
    <location>
        <begin position="33"/>
        <end position="54"/>
    </location>
</feature>
<dbReference type="PANTHER" id="PTHR42751:SF6">
    <property type="entry name" value="CONSERVED INTEGRAL MEMBRANE TRANSPORT PROTEIN-RELATED"/>
    <property type="match status" value="1"/>
</dbReference>
<keyword evidence="4 8" id="KW-0812">Transmembrane</keyword>
<evidence type="ECO:0000256" key="1">
    <source>
        <dbReference type="ARBA" id="ARBA00004141"/>
    </source>
</evidence>
<feature type="transmembrane region" description="Helical" evidence="8">
    <location>
        <begin position="218"/>
        <end position="236"/>
    </location>
</feature>
<comment type="subcellular location">
    <subcellularLocation>
        <location evidence="1">Membrane</location>
        <topology evidence="1">Multi-pass membrane protein</topology>
    </subcellularLocation>
</comment>
<keyword evidence="5 8" id="KW-1133">Transmembrane helix</keyword>
<feature type="transmembrane region" description="Helical" evidence="8">
    <location>
        <begin position="119"/>
        <end position="138"/>
    </location>
</feature>
<evidence type="ECO:0000259" key="9">
    <source>
        <dbReference type="Pfam" id="PF00999"/>
    </source>
</evidence>
<protein>
    <submittedName>
        <fullName evidence="10">Cation:proton antiporter</fullName>
    </submittedName>
</protein>
<feature type="transmembrane region" description="Helical" evidence="8">
    <location>
        <begin position="185"/>
        <end position="206"/>
    </location>
</feature>
<reference evidence="11" key="1">
    <citation type="journal article" date="2019" name="Int. J. Syst. Evol. Microbiol.">
        <title>The Global Catalogue of Microorganisms (GCM) 10K type strain sequencing project: providing services to taxonomists for standard genome sequencing and annotation.</title>
        <authorList>
            <consortium name="The Broad Institute Genomics Platform"/>
            <consortium name="The Broad Institute Genome Sequencing Center for Infectious Disease"/>
            <person name="Wu L."/>
            <person name="Ma J."/>
        </authorList>
    </citation>
    <scope>NUCLEOTIDE SEQUENCE [LARGE SCALE GENOMIC DNA]</scope>
    <source>
        <strain evidence="11">JCM 18542</strain>
    </source>
</reference>
<evidence type="ECO:0000256" key="3">
    <source>
        <dbReference type="ARBA" id="ARBA00022448"/>
    </source>
</evidence>
<comment type="similarity">
    <text evidence="2">Belongs to the monovalent cation:proton antiporter 2 (CPA2) transporter (TC 2.A.37) family.</text>
</comment>
<comment type="caution">
    <text evidence="10">The sequence shown here is derived from an EMBL/GenBank/DDBJ whole genome shotgun (WGS) entry which is preliminary data.</text>
</comment>
<feature type="region of interest" description="Disordered" evidence="7">
    <location>
        <begin position="384"/>
        <end position="440"/>
    </location>
</feature>
<evidence type="ECO:0000313" key="10">
    <source>
        <dbReference type="EMBL" id="GAA4815661.1"/>
    </source>
</evidence>
<dbReference type="RefSeq" id="WP_200174355.1">
    <property type="nucleotide sequence ID" value="NZ_BAABKQ010000001.1"/>
</dbReference>
<feature type="transmembrane region" description="Helical" evidence="8">
    <location>
        <begin position="293"/>
        <end position="313"/>
    </location>
</feature>
<feature type="transmembrane region" description="Helical" evidence="8">
    <location>
        <begin position="269"/>
        <end position="287"/>
    </location>
</feature>
<feature type="transmembrane region" description="Helical" evidence="8">
    <location>
        <begin position="150"/>
        <end position="173"/>
    </location>
</feature>
<keyword evidence="3" id="KW-0813">Transport</keyword>
<evidence type="ECO:0000256" key="2">
    <source>
        <dbReference type="ARBA" id="ARBA00005551"/>
    </source>
</evidence>
<accession>A0ABP9CQE5</accession>
<feature type="transmembrane region" description="Helical" evidence="8">
    <location>
        <begin position="6"/>
        <end position="26"/>
    </location>
</feature>
<evidence type="ECO:0000313" key="11">
    <source>
        <dbReference type="Proteomes" id="UP001500839"/>
    </source>
</evidence>
<evidence type="ECO:0000256" key="7">
    <source>
        <dbReference type="SAM" id="MobiDB-lite"/>
    </source>
</evidence>
<dbReference type="EMBL" id="BAABKQ010000001">
    <property type="protein sequence ID" value="GAA4815661.1"/>
    <property type="molecule type" value="Genomic_DNA"/>
</dbReference>
<name>A0ABP9CQE5_9ACTN</name>
<feature type="transmembrane region" description="Helical" evidence="8">
    <location>
        <begin position="60"/>
        <end position="78"/>
    </location>
</feature>
<proteinExistence type="inferred from homology"/>
<evidence type="ECO:0000256" key="8">
    <source>
        <dbReference type="SAM" id="Phobius"/>
    </source>
</evidence>
<feature type="domain" description="Cation/H+ exchanger transmembrane" evidence="9">
    <location>
        <begin position="20"/>
        <end position="373"/>
    </location>
</feature>
<feature type="transmembrane region" description="Helical" evidence="8">
    <location>
        <begin position="90"/>
        <end position="113"/>
    </location>
</feature>
<evidence type="ECO:0000256" key="5">
    <source>
        <dbReference type="ARBA" id="ARBA00022989"/>
    </source>
</evidence>
<dbReference type="InterPro" id="IPR038770">
    <property type="entry name" value="Na+/solute_symporter_sf"/>
</dbReference>
<dbReference type="Gene3D" id="1.20.1530.20">
    <property type="match status" value="1"/>
</dbReference>
<dbReference type="PANTHER" id="PTHR42751">
    <property type="entry name" value="SODIUM/HYDROGEN EXCHANGER FAMILY/TRKA DOMAIN PROTEIN"/>
    <property type="match status" value="1"/>
</dbReference>
<organism evidence="10 11">
    <name type="scientific">Tomitella cavernea</name>
    <dbReference type="NCBI Taxonomy" id="1387982"/>
    <lineage>
        <taxon>Bacteria</taxon>
        <taxon>Bacillati</taxon>
        <taxon>Actinomycetota</taxon>
        <taxon>Actinomycetes</taxon>
        <taxon>Mycobacteriales</taxon>
        <taxon>Tomitella</taxon>
    </lineage>
</organism>